<accession>A0A518DFW4</accession>
<dbReference type="OrthoDB" id="9804559at2"/>
<dbReference type="NCBIfam" id="TIGR02490">
    <property type="entry name" value="flgF"/>
    <property type="match status" value="1"/>
</dbReference>
<comment type="subcellular location">
    <subcellularLocation>
        <location evidence="1 4">Bacterial flagellum basal body</location>
    </subcellularLocation>
</comment>
<keyword evidence="8" id="KW-0282">Flagellum</keyword>
<proteinExistence type="inferred from homology"/>
<dbReference type="PANTHER" id="PTHR30435">
    <property type="entry name" value="FLAGELLAR PROTEIN"/>
    <property type="match status" value="1"/>
</dbReference>
<dbReference type="PROSITE" id="PS00588">
    <property type="entry name" value="FLAGELLA_BB_ROD"/>
    <property type="match status" value="1"/>
</dbReference>
<dbReference type="GO" id="GO:0030694">
    <property type="term" value="C:bacterial-type flagellum basal body, rod"/>
    <property type="evidence" value="ECO:0007669"/>
    <property type="project" value="InterPro"/>
</dbReference>
<dbReference type="EMBL" id="CP036291">
    <property type="protein sequence ID" value="QDU90322.1"/>
    <property type="molecule type" value="Genomic_DNA"/>
</dbReference>
<dbReference type="RefSeq" id="WP_145288576.1">
    <property type="nucleotide sequence ID" value="NZ_CP036291.1"/>
</dbReference>
<protein>
    <submittedName>
        <fullName evidence="8">Flagellar basal-body rod protein FlgG</fullName>
    </submittedName>
</protein>
<evidence type="ECO:0000313" key="8">
    <source>
        <dbReference type="EMBL" id="QDU90322.1"/>
    </source>
</evidence>
<keyword evidence="8" id="KW-0966">Cell projection</keyword>
<comment type="similarity">
    <text evidence="2 4">Belongs to the flagella basal body rod proteins family.</text>
</comment>
<name>A0A518DFW4_9BACT</name>
<gene>
    <name evidence="8" type="primary">flgG_2</name>
    <name evidence="8" type="ORF">Pla175_37250</name>
</gene>
<evidence type="ECO:0000259" key="7">
    <source>
        <dbReference type="Pfam" id="PF22692"/>
    </source>
</evidence>
<feature type="domain" description="Flagellar basal-body/hook protein C-terminal" evidence="6">
    <location>
        <begin position="202"/>
        <end position="244"/>
    </location>
</feature>
<dbReference type="InterPro" id="IPR012836">
    <property type="entry name" value="FlgF"/>
</dbReference>
<feature type="domain" description="Flagellar hook protein FlgE/F/G-like D1" evidence="7">
    <location>
        <begin position="92"/>
        <end position="143"/>
    </location>
</feature>
<dbReference type="Pfam" id="PF06429">
    <property type="entry name" value="Flg_bbr_C"/>
    <property type="match status" value="1"/>
</dbReference>
<sequence length="251" mass="26947">MPLGLYIAADGAQAQSKRLETIANNLANVDTAGFKPDIATFQARYSEAIQQNQDFPGSQSINDIGGGVKVIQTQTNFAAGRIEHTGNDTDLAIIGEGFFQVQGGDGQQYLTRAGDMRLDNTGRLVTADGDRPVLSADGSSITLTPGVPWNISVDGFVQQNGEAAPLALVRPESLNELTKVGSNLFRPGGEVEPVAANQREVRQGYLEMSGSNSTRQMMSMIETSRAFEANAKMIQNQDQMVQNLVGRLLRA</sequence>
<dbReference type="NCBIfam" id="TIGR03506">
    <property type="entry name" value="FlgEFG_subfam"/>
    <property type="match status" value="1"/>
</dbReference>
<evidence type="ECO:0000256" key="2">
    <source>
        <dbReference type="ARBA" id="ARBA00009677"/>
    </source>
</evidence>
<evidence type="ECO:0000259" key="6">
    <source>
        <dbReference type="Pfam" id="PF06429"/>
    </source>
</evidence>
<evidence type="ECO:0000256" key="1">
    <source>
        <dbReference type="ARBA" id="ARBA00004117"/>
    </source>
</evidence>
<dbReference type="Pfam" id="PF00460">
    <property type="entry name" value="Flg_bb_rod"/>
    <property type="match status" value="1"/>
</dbReference>
<evidence type="ECO:0000256" key="4">
    <source>
        <dbReference type="RuleBase" id="RU362116"/>
    </source>
</evidence>
<dbReference type="InterPro" id="IPR053967">
    <property type="entry name" value="LlgE_F_G-like_D1"/>
</dbReference>
<reference evidence="8 9" key="1">
    <citation type="submission" date="2019-02" db="EMBL/GenBank/DDBJ databases">
        <title>Deep-cultivation of Planctomycetes and their phenomic and genomic characterization uncovers novel biology.</title>
        <authorList>
            <person name="Wiegand S."/>
            <person name="Jogler M."/>
            <person name="Boedeker C."/>
            <person name="Pinto D."/>
            <person name="Vollmers J."/>
            <person name="Rivas-Marin E."/>
            <person name="Kohn T."/>
            <person name="Peeters S.H."/>
            <person name="Heuer A."/>
            <person name="Rast P."/>
            <person name="Oberbeckmann S."/>
            <person name="Bunk B."/>
            <person name="Jeske O."/>
            <person name="Meyerdierks A."/>
            <person name="Storesund J.E."/>
            <person name="Kallscheuer N."/>
            <person name="Luecker S."/>
            <person name="Lage O.M."/>
            <person name="Pohl T."/>
            <person name="Merkel B.J."/>
            <person name="Hornburger P."/>
            <person name="Mueller R.-W."/>
            <person name="Bruemmer F."/>
            <person name="Labrenz M."/>
            <person name="Spormann A.M."/>
            <person name="Op den Camp H."/>
            <person name="Overmann J."/>
            <person name="Amann R."/>
            <person name="Jetten M.S.M."/>
            <person name="Mascher T."/>
            <person name="Medema M.H."/>
            <person name="Devos D.P."/>
            <person name="Kaster A.-K."/>
            <person name="Ovreas L."/>
            <person name="Rohde M."/>
            <person name="Galperin M.Y."/>
            <person name="Jogler C."/>
        </authorList>
    </citation>
    <scope>NUCLEOTIDE SEQUENCE [LARGE SCALE GENOMIC DNA]</scope>
    <source>
        <strain evidence="8 9">Pla175</strain>
    </source>
</reference>
<dbReference type="Pfam" id="PF22692">
    <property type="entry name" value="LlgE_F_G_D1"/>
    <property type="match status" value="1"/>
</dbReference>
<keyword evidence="9" id="KW-1185">Reference proteome</keyword>
<dbReference type="PANTHER" id="PTHR30435:SF19">
    <property type="entry name" value="FLAGELLAR BASAL-BODY ROD PROTEIN FLGG"/>
    <property type="match status" value="1"/>
</dbReference>
<evidence type="ECO:0000313" key="9">
    <source>
        <dbReference type="Proteomes" id="UP000317429"/>
    </source>
</evidence>
<dbReference type="Proteomes" id="UP000317429">
    <property type="component" value="Chromosome"/>
</dbReference>
<dbReference type="GO" id="GO:0071978">
    <property type="term" value="P:bacterial-type flagellum-dependent swarming motility"/>
    <property type="evidence" value="ECO:0007669"/>
    <property type="project" value="TreeGrafter"/>
</dbReference>
<evidence type="ECO:0000259" key="5">
    <source>
        <dbReference type="Pfam" id="PF00460"/>
    </source>
</evidence>
<keyword evidence="8" id="KW-0969">Cilium</keyword>
<organism evidence="8 9">
    <name type="scientific">Pirellulimonas nuda</name>
    <dbReference type="NCBI Taxonomy" id="2528009"/>
    <lineage>
        <taxon>Bacteria</taxon>
        <taxon>Pseudomonadati</taxon>
        <taxon>Planctomycetota</taxon>
        <taxon>Planctomycetia</taxon>
        <taxon>Pirellulales</taxon>
        <taxon>Lacipirellulaceae</taxon>
        <taxon>Pirellulimonas</taxon>
    </lineage>
</organism>
<evidence type="ECO:0000256" key="3">
    <source>
        <dbReference type="ARBA" id="ARBA00023143"/>
    </source>
</evidence>
<dbReference type="InterPro" id="IPR037925">
    <property type="entry name" value="FlgE/F/G-like"/>
</dbReference>
<dbReference type="SUPFAM" id="SSF117143">
    <property type="entry name" value="Flagellar hook protein flgE"/>
    <property type="match status" value="1"/>
</dbReference>
<dbReference type="InterPro" id="IPR001444">
    <property type="entry name" value="Flag_bb_rod_N"/>
</dbReference>
<dbReference type="InterPro" id="IPR019776">
    <property type="entry name" value="Flagellar_basal_body_rod_CS"/>
</dbReference>
<feature type="domain" description="Flagellar basal body rod protein N-terminal" evidence="5">
    <location>
        <begin position="5"/>
        <end position="35"/>
    </location>
</feature>
<dbReference type="KEGG" id="pnd:Pla175_37250"/>
<dbReference type="AlphaFoldDB" id="A0A518DFW4"/>
<dbReference type="InterPro" id="IPR020013">
    <property type="entry name" value="Flagellar_FlgE/F/G"/>
</dbReference>
<dbReference type="InterPro" id="IPR010930">
    <property type="entry name" value="Flg_bb/hook_C_dom"/>
</dbReference>
<keyword evidence="3 4" id="KW-0975">Bacterial flagellum</keyword>